<protein>
    <submittedName>
        <fullName evidence="2">DUF1573 domain-containing protein</fullName>
    </submittedName>
</protein>
<dbReference type="GO" id="GO:0005737">
    <property type="term" value="C:cytoplasm"/>
    <property type="evidence" value="ECO:0007669"/>
    <property type="project" value="UniProtKB-SubCell"/>
</dbReference>
<reference evidence="2" key="2">
    <citation type="journal article" date="2021" name="Sci. Rep.">
        <title>The distribution of antibiotic resistance genes in chicken gut microbiota commensals.</title>
        <authorList>
            <person name="Juricova H."/>
            <person name="Matiasovicova J."/>
            <person name="Kubasova T."/>
            <person name="Cejkova D."/>
            <person name="Rychlik I."/>
        </authorList>
    </citation>
    <scope>NUCLEOTIDE SEQUENCE</scope>
    <source>
        <strain evidence="2">An824</strain>
    </source>
</reference>
<organism evidence="2 3">
    <name type="scientific">Marseilla massiliensis</name>
    <dbReference type="NCBI Taxonomy" id="1841864"/>
    <lineage>
        <taxon>Bacteria</taxon>
        <taxon>Pseudomonadati</taxon>
        <taxon>Bacteroidota</taxon>
        <taxon>Bacteroidia</taxon>
        <taxon>Bacteroidales</taxon>
        <taxon>Prevotellaceae</taxon>
        <taxon>Marseilla</taxon>
    </lineage>
</organism>
<gene>
    <name evidence="2" type="ORF">H6A34_04450</name>
</gene>
<dbReference type="InterPro" id="IPR013783">
    <property type="entry name" value="Ig-like_fold"/>
</dbReference>
<feature type="signal peptide" evidence="1">
    <location>
        <begin position="1"/>
        <end position="20"/>
    </location>
</feature>
<keyword evidence="1" id="KW-0732">Signal</keyword>
<evidence type="ECO:0000313" key="3">
    <source>
        <dbReference type="Proteomes" id="UP000706891"/>
    </source>
</evidence>
<dbReference type="PANTHER" id="PTHR37833">
    <property type="entry name" value="LIPOPROTEIN-RELATED"/>
    <property type="match status" value="1"/>
</dbReference>
<dbReference type="PANTHER" id="PTHR37833:SF1">
    <property type="entry name" value="SIGNAL PEPTIDE PROTEIN"/>
    <property type="match status" value="1"/>
</dbReference>
<dbReference type="EMBL" id="JACJJG010000013">
    <property type="protein sequence ID" value="MBM6673125.1"/>
    <property type="molecule type" value="Genomic_DNA"/>
</dbReference>
<dbReference type="InterPro" id="IPR011467">
    <property type="entry name" value="DUF1573"/>
</dbReference>
<reference evidence="2" key="1">
    <citation type="submission" date="2020-08" db="EMBL/GenBank/DDBJ databases">
        <authorList>
            <person name="Cejkova D."/>
            <person name="Kubasova T."/>
            <person name="Jahodarova E."/>
            <person name="Rychlik I."/>
        </authorList>
    </citation>
    <scope>NUCLEOTIDE SEQUENCE</scope>
    <source>
        <strain evidence="2">An824</strain>
    </source>
</reference>
<dbReference type="Proteomes" id="UP000706891">
    <property type="component" value="Unassembled WGS sequence"/>
</dbReference>
<dbReference type="Pfam" id="PF07610">
    <property type="entry name" value="DUF1573"/>
    <property type="match status" value="1"/>
</dbReference>
<dbReference type="Gene3D" id="2.60.40.10">
    <property type="entry name" value="Immunoglobulins"/>
    <property type="match status" value="3"/>
</dbReference>
<evidence type="ECO:0000313" key="2">
    <source>
        <dbReference type="EMBL" id="MBM6673125.1"/>
    </source>
</evidence>
<name>A0A938WTU5_9BACT</name>
<comment type="caution">
    <text evidence="2">The sequence shown here is derived from an EMBL/GenBank/DDBJ whole genome shotgun (WGS) entry which is preliminary data.</text>
</comment>
<feature type="chain" id="PRO_5037473904" evidence="1">
    <location>
        <begin position="21"/>
        <end position="353"/>
    </location>
</feature>
<accession>A0A938WTU5</accession>
<evidence type="ECO:0000256" key="1">
    <source>
        <dbReference type="SAM" id="SignalP"/>
    </source>
</evidence>
<sequence length="353" mass="38762">MNKKKILIILLAASALGVSAQRITAKHEVIDCGNVLYEQPVTAKFELTNKGNDLIIDTVRTSCDCAIATYPKGVITKGNDFVIELTFDSRQLGHFYKEAAIYSNASDKPFYLTMRGVVVDQLKDFSGVYDFMLGSVRAEKNDIEFDDVSLGEMPSQKIHIVNSGTESVSPVVMHLPNYLTASVSPTSIAPGHGGVVTITLNSNKLRSYGLTQSSVYLGMFPGDKVSDEKEITISAVLLPEFRNMSETQLANAPVMKLSTETLELGEFGDKSDLSGTIIIENQGRSRLNISSMQMFTTGLKVRLNKSRLDPGESAKMKITAYKKQLKNARSKPRVLMITNDPNKSKVVIHVNVK</sequence>
<keyword evidence="3" id="KW-1185">Reference proteome</keyword>
<proteinExistence type="predicted"/>
<dbReference type="AlphaFoldDB" id="A0A938WTU5"/>